<dbReference type="InterPro" id="IPR036047">
    <property type="entry name" value="F-box-like_dom_sf"/>
</dbReference>
<feature type="domain" description="F-box" evidence="1">
    <location>
        <begin position="8"/>
        <end position="47"/>
    </location>
</feature>
<dbReference type="SUPFAM" id="SSF81383">
    <property type="entry name" value="F-box domain"/>
    <property type="match status" value="1"/>
</dbReference>
<proteinExistence type="predicted"/>
<dbReference type="AlphaFoldDB" id="A0A9W4SNQ5"/>
<organism evidence="2 3">
    <name type="scientific">Funneliformis geosporum</name>
    <dbReference type="NCBI Taxonomy" id="1117311"/>
    <lineage>
        <taxon>Eukaryota</taxon>
        <taxon>Fungi</taxon>
        <taxon>Fungi incertae sedis</taxon>
        <taxon>Mucoromycota</taxon>
        <taxon>Glomeromycotina</taxon>
        <taxon>Glomeromycetes</taxon>
        <taxon>Glomerales</taxon>
        <taxon>Glomeraceae</taxon>
        <taxon>Funneliformis</taxon>
    </lineage>
</organism>
<gene>
    <name evidence="2" type="ORF">FWILDA_LOCUS7261</name>
</gene>
<reference evidence="2" key="1">
    <citation type="submission" date="2022-08" db="EMBL/GenBank/DDBJ databases">
        <authorList>
            <person name="Kallberg Y."/>
            <person name="Tangrot J."/>
            <person name="Rosling A."/>
        </authorList>
    </citation>
    <scope>NUCLEOTIDE SEQUENCE</scope>
    <source>
        <strain evidence="2">Wild A</strain>
    </source>
</reference>
<evidence type="ECO:0000313" key="3">
    <source>
        <dbReference type="Proteomes" id="UP001153678"/>
    </source>
</evidence>
<dbReference type="Pfam" id="PF12937">
    <property type="entry name" value="F-box-like"/>
    <property type="match status" value="1"/>
</dbReference>
<dbReference type="InterPro" id="IPR001810">
    <property type="entry name" value="F-box_dom"/>
</dbReference>
<evidence type="ECO:0000313" key="2">
    <source>
        <dbReference type="EMBL" id="CAI2175775.1"/>
    </source>
</evidence>
<keyword evidence="3" id="KW-1185">Reference proteome</keyword>
<protein>
    <submittedName>
        <fullName evidence="2">4709_t:CDS:1</fullName>
    </submittedName>
</protein>
<sequence>MSSYLLIDLLSEILDYLKNDFNSLYSCLLVSRFWCRAVVPILWRNPFKIDVPMNKNYQELKIENNRKYLTIFSTIYSCLPKDSKEIISDNKIEIPLNIIIYERPLFDYPRFCKTIDTYNLYSMFTWIDIFPEQNDLGVNFKSNILGQEVLKLLFAKDLLLKQFILSAEEFNVHLTQFSGIQHTFSVLTEFEACDDVSSDIYDEMAQICTNIQHLKITSETFDYENSGLAKFIKAQQCLKALTFKQSFLKMSKELTLAIYDHINSIVEINIDHFHDWDEYETLSKFINLRKLNVESEIYCESCYNYDSVAKYLGEKSRCYKFPNLQTLILHGQLFLESVSNIINNTRGDLNIIYLSNCYEFNERIHNSRYYHSLMDNCPNLKYVNIYVDKTLESVQYLRNLLSNCTRIEGIIFAHIVNEFELEADFILELLGMILPLNSHLFQLQIPIDWKFSYNAFNRFFEDWRGRRGLRLYFYHKQIENNKNLQRYKNLFRKYCDEGVIRNIKFIGETFDFTKTR</sequence>
<comment type="caution">
    <text evidence="2">The sequence shown here is derived from an EMBL/GenBank/DDBJ whole genome shotgun (WGS) entry which is preliminary data.</text>
</comment>
<dbReference type="EMBL" id="CAMKVN010001408">
    <property type="protein sequence ID" value="CAI2175775.1"/>
    <property type="molecule type" value="Genomic_DNA"/>
</dbReference>
<dbReference type="OrthoDB" id="2342395at2759"/>
<dbReference type="Proteomes" id="UP001153678">
    <property type="component" value="Unassembled WGS sequence"/>
</dbReference>
<name>A0A9W4SNQ5_9GLOM</name>
<dbReference type="SUPFAM" id="SSF52047">
    <property type="entry name" value="RNI-like"/>
    <property type="match status" value="1"/>
</dbReference>
<evidence type="ECO:0000259" key="1">
    <source>
        <dbReference type="Pfam" id="PF12937"/>
    </source>
</evidence>
<accession>A0A9W4SNQ5</accession>